<accession>A0A7S4L9R3</accession>
<dbReference type="EMBL" id="HBJA01076782">
    <property type="protein sequence ID" value="CAE0815778.1"/>
    <property type="molecule type" value="Transcribed_RNA"/>
</dbReference>
<proteinExistence type="predicted"/>
<name>A0A7S4L9R3_9EUGL</name>
<gene>
    <name evidence="1" type="ORF">EGYM00163_LOCUS26936</name>
</gene>
<sequence length="129" mass="14065">MLCRALTPVPLAQHAIQHNIQGSHTCMTAITRWTGEAAILLLVRQYGLPSEAVANSRLLAPVLLTLSTSCHKPACSPEAVLRILRHPKVSTSNKRGVRGFDGQMKISCHLPNNTSHHGLCNTFCNVSYN</sequence>
<dbReference type="AlphaFoldDB" id="A0A7S4L9R3"/>
<organism evidence="1">
    <name type="scientific">Eutreptiella gymnastica</name>
    <dbReference type="NCBI Taxonomy" id="73025"/>
    <lineage>
        <taxon>Eukaryota</taxon>
        <taxon>Discoba</taxon>
        <taxon>Euglenozoa</taxon>
        <taxon>Euglenida</taxon>
        <taxon>Spirocuta</taxon>
        <taxon>Euglenophyceae</taxon>
        <taxon>Eutreptiales</taxon>
        <taxon>Eutreptiaceae</taxon>
        <taxon>Eutreptiella</taxon>
    </lineage>
</organism>
<evidence type="ECO:0000313" key="1">
    <source>
        <dbReference type="EMBL" id="CAE0815778.1"/>
    </source>
</evidence>
<reference evidence="1" key="1">
    <citation type="submission" date="2021-01" db="EMBL/GenBank/DDBJ databases">
        <authorList>
            <person name="Corre E."/>
            <person name="Pelletier E."/>
            <person name="Niang G."/>
            <person name="Scheremetjew M."/>
            <person name="Finn R."/>
            <person name="Kale V."/>
            <person name="Holt S."/>
            <person name="Cochrane G."/>
            <person name="Meng A."/>
            <person name="Brown T."/>
            <person name="Cohen L."/>
        </authorList>
    </citation>
    <scope>NUCLEOTIDE SEQUENCE</scope>
    <source>
        <strain evidence="1">CCMP1594</strain>
    </source>
</reference>
<protein>
    <submittedName>
        <fullName evidence="1">Uncharacterized protein</fullName>
    </submittedName>
</protein>